<reference evidence="5 6" key="1">
    <citation type="submission" date="2017-04" db="EMBL/GenBank/DDBJ databases">
        <title>Monoglobus pectinilyticus 14 draft genome.</title>
        <authorList>
            <person name="Kim C."/>
            <person name="Rosendale D.I."/>
            <person name="Kelly W.J."/>
            <person name="Tannock G.W."/>
            <person name="Patchett M.L."/>
            <person name="Jordens J.Z."/>
        </authorList>
    </citation>
    <scope>NUCLEOTIDE SEQUENCE [LARGE SCALE GENOMIC DNA]</scope>
    <source>
        <strain evidence="5 6">14</strain>
    </source>
</reference>
<dbReference type="PANTHER" id="PTHR10587:SF133">
    <property type="entry name" value="CHITIN DEACETYLASE 1-RELATED"/>
    <property type="match status" value="1"/>
</dbReference>
<dbReference type="InterPro" id="IPR036582">
    <property type="entry name" value="Mao_N_sf"/>
</dbReference>
<keyword evidence="6" id="KW-1185">Reference proteome</keyword>
<dbReference type="OrthoDB" id="9806342at2"/>
<dbReference type="SUPFAM" id="SSF55383">
    <property type="entry name" value="Copper amine oxidase, domain N"/>
    <property type="match status" value="1"/>
</dbReference>
<dbReference type="GO" id="GO:0016810">
    <property type="term" value="F:hydrolase activity, acting on carbon-nitrogen (but not peptide) bonds"/>
    <property type="evidence" value="ECO:0007669"/>
    <property type="project" value="InterPro"/>
</dbReference>
<dbReference type="EMBL" id="CP020991">
    <property type="protein sequence ID" value="AUO19499.1"/>
    <property type="molecule type" value="Genomic_DNA"/>
</dbReference>
<evidence type="ECO:0000256" key="1">
    <source>
        <dbReference type="ARBA" id="ARBA00022723"/>
    </source>
</evidence>
<accession>A0A2K9P3T7</accession>
<dbReference type="InterPro" id="IPR002509">
    <property type="entry name" value="NODB_dom"/>
</dbReference>
<protein>
    <submittedName>
        <fullName evidence="5">Peptidoglycan N-acetylglucosamine deacetylase family 4</fullName>
    </submittedName>
</protein>
<dbReference type="KEGG" id="mpec:B9O19_01338"/>
<name>A0A2K9P3T7_9FIRM</name>
<proteinExistence type="predicted"/>
<dbReference type="PROSITE" id="PS51677">
    <property type="entry name" value="NODB"/>
    <property type="match status" value="1"/>
</dbReference>
<dbReference type="SUPFAM" id="SSF88713">
    <property type="entry name" value="Glycoside hydrolase/deacetylase"/>
    <property type="match status" value="1"/>
</dbReference>
<feature type="transmembrane region" description="Helical" evidence="3">
    <location>
        <begin position="7"/>
        <end position="29"/>
    </location>
</feature>
<dbReference type="Pfam" id="PF07833">
    <property type="entry name" value="Cu_amine_oxidN1"/>
    <property type="match status" value="1"/>
</dbReference>
<dbReference type="Pfam" id="PF01522">
    <property type="entry name" value="Polysacc_deac_1"/>
    <property type="match status" value="1"/>
</dbReference>
<dbReference type="GO" id="GO:0046872">
    <property type="term" value="F:metal ion binding"/>
    <property type="evidence" value="ECO:0007669"/>
    <property type="project" value="UniProtKB-KW"/>
</dbReference>
<evidence type="ECO:0000259" key="4">
    <source>
        <dbReference type="PROSITE" id="PS51677"/>
    </source>
</evidence>
<evidence type="ECO:0000256" key="2">
    <source>
        <dbReference type="ARBA" id="ARBA00022801"/>
    </source>
</evidence>
<dbReference type="GO" id="GO:0005975">
    <property type="term" value="P:carbohydrate metabolic process"/>
    <property type="evidence" value="ECO:0007669"/>
    <property type="project" value="InterPro"/>
</dbReference>
<evidence type="ECO:0000313" key="5">
    <source>
        <dbReference type="EMBL" id="AUO19499.1"/>
    </source>
</evidence>
<evidence type="ECO:0000256" key="3">
    <source>
        <dbReference type="SAM" id="Phobius"/>
    </source>
</evidence>
<dbReference type="Gene3D" id="3.20.20.370">
    <property type="entry name" value="Glycoside hydrolase/deacetylase"/>
    <property type="match status" value="1"/>
</dbReference>
<dbReference type="InterPro" id="IPR011330">
    <property type="entry name" value="Glyco_hydro/deAcase_b/a-brl"/>
</dbReference>
<feature type="domain" description="NodB homology" evidence="4">
    <location>
        <begin position="119"/>
        <end position="293"/>
    </location>
</feature>
<keyword evidence="1" id="KW-0479">Metal-binding</keyword>
<gene>
    <name evidence="5" type="ORF">B9O19_01338</name>
</gene>
<dbReference type="RefSeq" id="WP_102365702.1">
    <property type="nucleotide sequence ID" value="NZ_CP020991.1"/>
</dbReference>
<dbReference type="AlphaFoldDB" id="A0A2K9P3T7"/>
<evidence type="ECO:0000313" key="6">
    <source>
        <dbReference type="Proteomes" id="UP000235589"/>
    </source>
</evidence>
<dbReference type="PANTHER" id="PTHR10587">
    <property type="entry name" value="GLYCOSYL TRANSFERASE-RELATED"/>
    <property type="match status" value="1"/>
</dbReference>
<organism evidence="5 6">
    <name type="scientific">Monoglobus pectinilyticus</name>
    <dbReference type="NCBI Taxonomy" id="1981510"/>
    <lineage>
        <taxon>Bacteria</taxon>
        <taxon>Bacillati</taxon>
        <taxon>Bacillota</taxon>
        <taxon>Clostridia</taxon>
        <taxon>Monoglobales</taxon>
        <taxon>Monoglobaceae</taxon>
        <taxon>Monoglobus</taxon>
    </lineage>
</organism>
<sequence length="317" mass="36068">MKRFCLNLFLLIGILIICGTYTISVYAYVDDSQLELATDAFGEVGATIEYKYPEDTLTVEKDGQVAVMKLRSRLIYRDGEYFPLEREVVVYNDRAYVSPDAVEKAFGLQPERTIDPSKPMVCLTFDDGPYSPVTDSILDILETYNSKATFFVVGNMIWQYPQTLKRAQELGMGLGNHTYYHPHLPKCSWDQVVNEINMTNLDAKIVLGDDLKMVRPPHGETNDMVRSAIGQPIIKWSLDTLDWSNLNSGTIYWTVMNNVTDGDIILMHDLLDCTKEAVSWMVPDLLERGYQIVTVEEMIRAKGWTLDPGVEYYSVKP</sequence>
<keyword evidence="3" id="KW-1133">Transmembrane helix</keyword>
<dbReference type="Gene3D" id="3.30.457.10">
    <property type="entry name" value="Copper amine oxidase-like, N-terminal domain"/>
    <property type="match status" value="1"/>
</dbReference>
<dbReference type="InterPro" id="IPR050248">
    <property type="entry name" value="Polysacc_deacetylase_ArnD"/>
</dbReference>
<dbReference type="GO" id="GO:0016020">
    <property type="term" value="C:membrane"/>
    <property type="evidence" value="ECO:0007669"/>
    <property type="project" value="TreeGrafter"/>
</dbReference>
<dbReference type="InterPro" id="IPR012854">
    <property type="entry name" value="Cu_amine_oxidase-like_N"/>
</dbReference>
<dbReference type="GeneID" id="98062737"/>
<keyword evidence="2" id="KW-0378">Hydrolase</keyword>
<keyword evidence="3" id="KW-0812">Transmembrane</keyword>
<dbReference type="Proteomes" id="UP000235589">
    <property type="component" value="Chromosome"/>
</dbReference>
<keyword evidence="3" id="KW-0472">Membrane</keyword>